<feature type="transmembrane region" description="Helical" evidence="1">
    <location>
        <begin position="81"/>
        <end position="99"/>
    </location>
</feature>
<keyword evidence="1" id="KW-1133">Transmembrane helix</keyword>
<dbReference type="InterPro" id="IPR019251">
    <property type="entry name" value="DUF2231_TM"/>
</dbReference>
<comment type="caution">
    <text evidence="3">The sequence shown here is derived from an EMBL/GenBank/DDBJ whole genome shotgun (WGS) entry which is preliminary data.</text>
</comment>
<dbReference type="Proteomes" id="UP000052268">
    <property type="component" value="Unassembled WGS sequence"/>
</dbReference>
<feature type="transmembrane region" description="Helical" evidence="1">
    <location>
        <begin position="49"/>
        <end position="69"/>
    </location>
</feature>
<feature type="transmembrane region" description="Helical" evidence="1">
    <location>
        <begin position="111"/>
        <end position="131"/>
    </location>
</feature>
<evidence type="ECO:0000259" key="2">
    <source>
        <dbReference type="Pfam" id="PF09990"/>
    </source>
</evidence>
<evidence type="ECO:0000256" key="1">
    <source>
        <dbReference type="SAM" id="Phobius"/>
    </source>
</evidence>
<protein>
    <submittedName>
        <fullName evidence="3">Membrane protein</fullName>
    </submittedName>
</protein>
<evidence type="ECO:0000313" key="3">
    <source>
        <dbReference type="EMBL" id="KMS51958.1"/>
    </source>
</evidence>
<gene>
    <name evidence="3" type="ORF">V474_02615</name>
</gene>
<proteinExistence type="predicted"/>
<reference evidence="3 4" key="1">
    <citation type="journal article" date="2015" name="G3 (Bethesda)">
        <title>Insights into Ongoing Evolution of the Hexachlorocyclohexane Catabolic Pathway from Comparative Genomics of Ten Sphingomonadaceae Strains.</title>
        <authorList>
            <person name="Pearce S.L."/>
            <person name="Oakeshott J.G."/>
            <person name="Pandey G."/>
        </authorList>
    </citation>
    <scope>NUCLEOTIDE SEQUENCE [LARGE SCALE GENOMIC DNA]</scope>
    <source>
        <strain evidence="3 4">LL02</strain>
    </source>
</reference>
<organism evidence="3 4">
    <name type="scientific">Novosphingobium barchaimii LL02</name>
    <dbReference type="NCBI Taxonomy" id="1114963"/>
    <lineage>
        <taxon>Bacteria</taxon>
        <taxon>Pseudomonadati</taxon>
        <taxon>Pseudomonadota</taxon>
        <taxon>Alphaproteobacteria</taxon>
        <taxon>Sphingomonadales</taxon>
        <taxon>Sphingomonadaceae</taxon>
        <taxon>Novosphingobium</taxon>
    </lineage>
</organism>
<sequence>MPAAFPRGATTALHPIHSILIAFPVALFPGALAADVTYLNSSEIQWSNFAAWLIAGALVFTGLSLAWTLVRIAMRRAGGRWLAAMLAGLFVFGLVNAFQHSHDGWSSVGTTGLALSLISTVLALAAGWIAYTMPGKVRP</sequence>
<evidence type="ECO:0000313" key="4">
    <source>
        <dbReference type="Proteomes" id="UP000052268"/>
    </source>
</evidence>
<dbReference type="PATRIC" id="fig|1114963.3.peg.4142"/>
<name>A0A0J7XLH8_9SPHN</name>
<feature type="domain" description="DUF2231" evidence="2">
    <location>
        <begin position="14"/>
        <end position="129"/>
    </location>
</feature>
<accession>A0A0J7XLH8</accession>
<keyword evidence="1" id="KW-0812">Transmembrane</keyword>
<dbReference type="Pfam" id="PF09990">
    <property type="entry name" value="DUF2231"/>
    <property type="match status" value="1"/>
</dbReference>
<keyword evidence="1" id="KW-0472">Membrane</keyword>
<dbReference type="RefSeq" id="WP_059153116.1">
    <property type="nucleotide sequence ID" value="NZ_KQ130457.1"/>
</dbReference>
<dbReference type="OrthoDB" id="2873672at2"/>
<keyword evidence="4" id="KW-1185">Reference proteome</keyword>
<dbReference type="AlphaFoldDB" id="A0A0J7XLH8"/>
<dbReference type="EMBL" id="JACU01000010">
    <property type="protein sequence ID" value="KMS51958.1"/>
    <property type="molecule type" value="Genomic_DNA"/>
</dbReference>